<keyword evidence="2" id="KW-1185">Reference proteome</keyword>
<evidence type="ECO:0000313" key="1">
    <source>
        <dbReference type="EMBL" id="KAK4027044.1"/>
    </source>
</evidence>
<sequence length="120" mass="13831">MEEILCVTVSESSVLDIYRKDYNYSLQQNANFNVYSSFPGTVDGFLLQENFLFHAFTRVIYKEAMELECNGLDSKMSTTFALADCYRETSKPKLSKYMLDKHAVFELQDVYGCAQNLWGT</sequence>
<gene>
    <name evidence="1" type="ORF">OUZ56_016063</name>
</gene>
<evidence type="ECO:0000313" key="2">
    <source>
        <dbReference type="Proteomes" id="UP001234178"/>
    </source>
</evidence>
<name>A0ABR0APJ5_9CRUS</name>
<reference evidence="1 2" key="1">
    <citation type="journal article" date="2023" name="Nucleic Acids Res.">
        <title>The hologenome of Daphnia magna reveals possible DNA methylation and microbiome-mediated evolution of the host genome.</title>
        <authorList>
            <person name="Chaturvedi A."/>
            <person name="Li X."/>
            <person name="Dhandapani V."/>
            <person name="Marshall H."/>
            <person name="Kissane S."/>
            <person name="Cuenca-Cambronero M."/>
            <person name="Asole G."/>
            <person name="Calvet F."/>
            <person name="Ruiz-Romero M."/>
            <person name="Marangio P."/>
            <person name="Guigo R."/>
            <person name="Rago D."/>
            <person name="Mirbahai L."/>
            <person name="Eastwood N."/>
            <person name="Colbourne J.K."/>
            <person name="Zhou J."/>
            <person name="Mallon E."/>
            <person name="Orsini L."/>
        </authorList>
    </citation>
    <scope>NUCLEOTIDE SEQUENCE [LARGE SCALE GENOMIC DNA]</scope>
    <source>
        <strain evidence="1">LRV0_1</strain>
    </source>
</reference>
<accession>A0ABR0APJ5</accession>
<organism evidence="1 2">
    <name type="scientific">Daphnia magna</name>
    <dbReference type="NCBI Taxonomy" id="35525"/>
    <lineage>
        <taxon>Eukaryota</taxon>
        <taxon>Metazoa</taxon>
        <taxon>Ecdysozoa</taxon>
        <taxon>Arthropoda</taxon>
        <taxon>Crustacea</taxon>
        <taxon>Branchiopoda</taxon>
        <taxon>Diplostraca</taxon>
        <taxon>Cladocera</taxon>
        <taxon>Anomopoda</taxon>
        <taxon>Daphniidae</taxon>
        <taxon>Daphnia</taxon>
    </lineage>
</organism>
<protein>
    <submittedName>
        <fullName evidence="1">Uncharacterized protein</fullName>
    </submittedName>
</protein>
<comment type="caution">
    <text evidence="1">The sequence shown here is derived from an EMBL/GenBank/DDBJ whole genome shotgun (WGS) entry which is preliminary data.</text>
</comment>
<proteinExistence type="predicted"/>
<dbReference type="EMBL" id="JAOYFB010000038">
    <property type="protein sequence ID" value="KAK4027044.1"/>
    <property type="molecule type" value="Genomic_DNA"/>
</dbReference>
<dbReference type="Proteomes" id="UP001234178">
    <property type="component" value="Unassembled WGS sequence"/>
</dbReference>